<feature type="compositionally biased region" description="Basic residues" evidence="1">
    <location>
        <begin position="166"/>
        <end position="180"/>
    </location>
</feature>
<feature type="compositionally biased region" description="Basic and acidic residues" evidence="1">
    <location>
        <begin position="19"/>
        <end position="71"/>
    </location>
</feature>
<keyword evidence="3" id="KW-1185">Reference proteome</keyword>
<comment type="caution">
    <text evidence="2">The sequence shown here is derived from an EMBL/GenBank/DDBJ whole genome shotgun (WGS) entry which is preliminary data.</text>
</comment>
<name>A0ABQ6JDU2_9ACTN</name>
<dbReference type="EMBL" id="BSUZ01000001">
    <property type="protein sequence ID" value="GMA86323.1"/>
    <property type="molecule type" value="Genomic_DNA"/>
</dbReference>
<feature type="compositionally biased region" description="Basic and acidic residues" evidence="1">
    <location>
        <begin position="137"/>
        <end position="150"/>
    </location>
</feature>
<evidence type="ECO:0000313" key="3">
    <source>
        <dbReference type="Proteomes" id="UP001157017"/>
    </source>
</evidence>
<accession>A0ABQ6JDU2</accession>
<protein>
    <submittedName>
        <fullName evidence="2">Uncharacterized protein</fullName>
    </submittedName>
</protein>
<sequence>MRAAPASASLHRGGAVAAERADGVHDQRGDQRPGEREPHVAGRRGDAQERDGADDGEGRALVDAEQPRVGERVAGQALGHRAREPQRDADQQPDDGARHPQVADDDGVGAVGVGVPQGLPDDVERHRPRADGQAQADQHHDEERGERQAEGQRPVRATGPADGGRGLRRGWAGHRRCSSN</sequence>
<organism evidence="2 3">
    <name type="scientific">Angustibacter aerolatus</name>
    <dbReference type="NCBI Taxonomy" id="1162965"/>
    <lineage>
        <taxon>Bacteria</taxon>
        <taxon>Bacillati</taxon>
        <taxon>Actinomycetota</taxon>
        <taxon>Actinomycetes</taxon>
        <taxon>Kineosporiales</taxon>
        <taxon>Kineosporiaceae</taxon>
    </lineage>
</organism>
<evidence type="ECO:0000313" key="2">
    <source>
        <dbReference type="EMBL" id="GMA86323.1"/>
    </source>
</evidence>
<proteinExistence type="predicted"/>
<evidence type="ECO:0000256" key="1">
    <source>
        <dbReference type="SAM" id="MobiDB-lite"/>
    </source>
</evidence>
<reference evidence="3" key="1">
    <citation type="journal article" date="2019" name="Int. J. Syst. Evol. Microbiol.">
        <title>The Global Catalogue of Microorganisms (GCM) 10K type strain sequencing project: providing services to taxonomists for standard genome sequencing and annotation.</title>
        <authorList>
            <consortium name="The Broad Institute Genomics Platform"/>
            <consortium name="The Broad Institute Genome Sequencing Center for Infectious Disease"/>
            <person name="Wu L."/>
            <person name="Ma J."/>
        </authorList>
    </citation>
    <scope>NUCLEOTIDE SEQUENCE [LARGE SCALE GENOMIC DNA]</scope>
    <source>
        <strain evidence="3">NBRC 108730</strain>
    </source>
</reference>
<dbReference type="Proteomes" id="UP001157017">
    <property type="component" value="Unassembled WGS sequence"/>
</dbReference>
<feature type="compositionally biased region" description="Basic and acidic residues" evidence="1">
    <location>
        <begin position="81"/>
        <end position="102"/>
    </location>
</feature>
<feature type="region of interest" description="Disordered" evidence="1">
    <location>
        <begin position="1"/>
        <end position="180"/>
    </location>
</feature>
<gene>
    <name evidence="2" type="ORF">GCM10025868_15730</name>
</gene>